<dbReference type="OrthoDB" id="6424941at2"/>
<dbReference type="RefSeq" id="WP_141448347.1">
    <property type="nucleotide sequence ID" value="NZ_CP041217.1"/>
</dbReference>
<organism evidence="1 2">
    <name type="scientific">Saccharibacillus brassicae</name>
    <dbReference type="NCBI Taxonomy" id="2583377"/>
    <lineage>
        <taxon>Bacteria</taxon>
        <taxon>Bacillati</taxon>
        <taxon>Bacillota</taxon>
        <taxon>Bacilli</taxon>
        <taxon>Bacillales</taxon>
        <taxon>Paenibacillaceae</taxon>
        <taxon>Saccharibacillus</taxon>
    </lineage>
</organism>
<gene>
    <name evidence="1" type="ORF">FFV09_13680</name>
</gene>
<protein>
    <recommendedName>
        <fullName evidence="3">SMI1/KNR4 family protein</fullName>
    </recommendedName>
</protein>
<dbReference type="InterPro" id="IPR037883">
    <property type="entry name" value="Knr4/Smi1-like_sf"/>
</dbReference>
<dbReference type="SUPFAM" id="SSF160631">
    <property type="entry name" value="SMI1/KNR4-like"/>
    <property type="match status" value="1"/>
</dbReference>
<name>A0A4Y6UVR1_SACBS</name>
<dbReference type="AlphaFoldDB" id="A0A4Y6UVR1"/>
<evidence type="ECO:0008006" key="3">
    <source>
        <dbReference type="Google" id="ProtNLM"/>
    </source>
</evidence>
<dbReference type="Proteomes" id="UP000316968">
    <property type="component" value="Chromosome"/>
</dbReference>
<evidence type="ECO:0000313" key="2">
    <source>
        <dbReference type="Proteomes" id="UP000316968"/>
    </source>
</evidence>
<evidence type="ECO:0000313" key="1">
    <source>
        <dbReference type="EMBL" id="QDH21803.1"/>
    </source>
</evidence>
<keyword evidence="2" id="KW-1185">Reference proteome</keyword>
<dbReference type="KEGG" id="saca:FFV09_13680"/>
<accession>A0A4Y6UVR1</accession>
<reference evidence="1 2" key="1">
    <citation type="submission" date="2019-06" db="EMBL/GenBank/DDBJ databases">
        <title>Saccharibacillus brassicae sp. nov., an endophytic bacterium isolated from Chinese cabbage seeds (Brassica pekinensis).</title>
        <authorList>
            <person name="Jiang L."/>
            <person name="Lee J."/>
            <person name="Kim S.W."/>
        </authorList>
    </citation>
    <scope>NUCLEOTIDE SEQUENCE [LARGE SCALE GENOMIC DNA]</scope>
    <source>
        <strain evidence="2">KCTC 43072 / ATSA2</strain>
    </source>
</reference>
<dbReference type="EMBL" id="CP041217">
    <property type="protein sequence ID" value="QDH21803.1"/>
    <property type="molecule type" value="Genomic_DNA"/>
</dbReference>
<proteinExistence type="predicted"/>
<sequence length="172" mass="19071">MWRIIEAYDRINSWIRASEGQFIELDNGESCRFLRRRTFTGQGLDEFEQTSGIELPPEYRRFLIGVGAVELFAGPLGDGVQVLGPGEIEHFSRTLFDGRGENPYPALLPAVAMPGSGAFGAFRPASEREQRYGVFDFRRLPEAGSAAPGFASFDDWVAELADSRGKFDRAGD</sequence>